<dbReference type="InterPro" id="IPR036390">
    <property type="entry name" value="WH_DNA-bd_sf"/>
</dbReference>
<reference evidence="2 3" key="1">
    <citation type="submission" date="2018-03" db="EMBL/GenBank/DDBJ databases">
        <title>Draft genome of Nitrosomonas supralitoralis APG5.</title>
        <authorList>
            <person name="Urakawa H."/>
            <person name="Lopez J.V."/>
        </authorList>
    </citation>
    <scope>NUCLEOTIDE SEQUENCE [LARGE SCALE GENOMIC DNA]</scope>
    <source>
        <strain evidence="2 3">APG5</strain>
    </source>
</reference>
<protein>
    <submittedName>
        <fullName evidence="2">Crp/Fnr family transcriptional regulator</fullName>
    </submittedName>
</protein>
<name>A0A2P7NQL4_9PROT</name>
<evidence type="ECO:0000313" key="3">
    <source>
        <dbReference type="Proteomes" id="UP000241912"/>
    </source>
</evidence>
<dbReference type="InterPro" id="IPR014710">
    <property type="entry name" value="RmlC-like_jellyroll"/>
</dbReference>
<dbReference type="EMBL" id="PXXU01000199">
    <property type="protein sequence ID" value="PSJ15737.1"/>
    <property type="molecule type" value="Genomic_DNA"/>
</dbReference>
<organism evidence="2 3">
    <name type="scientific">Nitrosomonas supralitoralis</name>
    <dbReference type="NCBI Taxonomy" id="2116706"/>
    <lineage>
        <taxon>Bacteria</taxon>
        <taxon>Pseudomonadati</taxon>
        <taxon>Pseudomonadota</taxon>
        <taxon>Betaproteobacteria</taxon>
        <taxon>Nitrosomonadales</taxon>
        <taxon>Nitrosomonadaceae</taxon>
        <taxon>Nitrosomonas</taxon>
    </lineage>
</organism>
<dbReference type="InterPro" id="IPR012318">
    <property type="entry name" value="HTH_CRP"/>
</dbReference>
<feature type="domain" description="HTH crp-type" evidence="1">
    <location>
        <begin position="86"/>
        <end position="142"/>
    </location>
</feature>
<dbReference type="AlphaFoldDB" id="A0A2P7NQL4"/>
<keyword evidence="3" id="KW-1185">Reference proteome</keyword>
<sequence length="143" mass="15875">MAMVGNEGIVGVSVLLGSPQTMTQAIISGKGHAYRVSVKVLQNVLTRSEGRREGTLNKLLVGYMESLMIQMSQMAACNRRHRLENQLCTWLLLCSDYSSSNTLSHTHESISYILGVRRESITVVAKKLHEEGLISYSRGHIEL</sequence>
<comment type="caution">
    <text evidence="2">The sequence shown here is derived from an EMBL/GenBank/DDBJ whole genome shotgun (WGS) entry which is preliminary data.</text>
</comment>
<dbReference type="Pfam" id="PF13545">
    <property type="entry name" value="HTH_Crp_2"/>
    <property type="match status" value="1"/>
</dbReference>
<dbReference type="Gene3D" id="2.60.120.10">
    <property type="entry name" value="Jelly Rolls"/>
    <property type="match status" value="1"/>
</dbReference>
<accession>A0A2P7NQL4</accession>
<evidence type="ECO:0000313" key="2">
    <source>
        <dbReference type="EMBL" id="PSJ15737.1"/>
    </source>
</evidence>
<evidence type="ECO:0000259" key="1">
    <source>
        <dbReference type="Pfam" id="PF13545"/>
    </source>
</evidence>
<dbReference type="SUPFAM" id="SSF46785">
    <property type="entry name" value="Winged helix' DNA-binding domain"/>
    <property type="match status" value="1"/>
</dbReference>
<dbReference type="GO" id="GO:0006355">
    <property type="term" value="P:regulation of DNA-templated transcription"/>
    <property type="evidence" value="ECO:0007669"/>
    <property type="project" value="InterPro"/>
</dbReference>
<dbReference type="GO" id="GO:0003677">
    <property type="term" value="F:DNA binding"/>
    <property type="evidence" value="ECO:0007669"/>
    <property type="project" value="InterPro"/>
</dbReference>
<proteinExistence type="predicted"/>
<dbReference type="Proteomes" id="UP000241912">
    <property type="component" value="Unassembled WGS sequence"/>
</dbReference>
<feature type="non-terminal residue" evidence="2">
    <location>
        <position position="143"/>
    </location>
</feature>
<gene>
    <name evidence="2" type="ORF">C7H79_17370</name>
</gene>